<dbReference type="VEuPathDB" id="MicrosporidiaDB:CWI36_0103p0070"/>
<keyword evidence="1" id="KW-0812">Transmembrane</keyword>
<keyword evidence="1" id="KW-1133">Transmembrane helix</keyword>
<evidence type="ECO:0008006" key="4">
    <source>
        <dbReference type="Google" id="ProtNLM"/>
    </source>
</evidence>
<evidence type="ECO:0000313" key="3">
    <source>
        <dbReference type="Proteomes" id="UP000291404"/>
    </source>
</evidence>
<dbReference type="VEuPathDB" id="MicrosporidiaDB:CWI39_1433p0010"/>
<evidence type="ECO:0000313" key="2">
    <source>
        <dbReference type="EMBL" id="TBU08731.1"/>
    </source>
</evidence>
<evidence type="ECO:0000256" key="1">
    <source>
        <dbReference type="SAM" id="Phobius"/>
    </source>
</evidence>
<feature type="transmembrane region" description="Helical" evidence="1">
    <location>
        <begin position="247"/>
        <end position="271"/>
    </location>
</feature>
<sequence length="338" mass="40010">MEIRIAPFTFLITLFFTGVQIILFWTKIVFQRSWKYFSIGKLKSGNIRSIALVLFSINLFIFSIYNVIASVFAYSKGYVIYRSDFLSKSERNLQIIEIIFESLQKSLAFFSLILFLPVFCSISNFTSRKNSKPLEFNFILVYSFLRIMFYPTVYIIFYRTPMLGLYFIEIINVSETVLLLFFYFNIYTSLKNIIGRSQIFNLRKTAILQSIFHKFKVIATLFFMELIFEIIYKFMIISLIIRSSLFGYNIILDLAFFLKIITFSIQFYCILNLSLPEDKDAPETIFWEPSNNSRPDFLFYNPYIKESSIDFKFTDEWDESVLQPNNVDACDKNSEFQI</sequence>
<name>A0A4Q9LMQ4_9MICR</name>
<keyword evidence="1" id="KW-0472">Membrane</keyword>
<accession>A0A4Q9LMQ4</accession>
<dbReference type="Proteomes" id="UP000291404">
    <property type="component" value="Unassembled WGS sequence"/>
</dbReference>
<feature type="transmembrane region" description="Helical" evidence="1">
    <location>
        <begin position="217"/>
        <end position="241"/>
    </location>
</feature>
<reference evidence="2 3" key="1">
    <citation type="submission" date="2017-12" db="EMBL/GenBank/DDBJ databases">
        <authorList>
            <person name="Pombert J.-F."/>
            <person name="Haag K.L."/>
            <person name="Ebert D."/>
        </authorList>
    </citation>
    <scope>NUCLEOTIDE SEQUENCE [LARGE SCALE GENOMIC DNA]</scope>
    <source>
        <strain evidence="2">BE-OM-2</strain>
    </source>
</reference>
<feature type="transmembrane region" description="Helical" evidence="1">
    <location>
        <begin position="6"/>
        <end position="30"/>
    </location>
</feature>
<protein>
    <recommendedName>
        <fullName evidence="4">Transmembrane protein</fullName>
    </recommendedName>
</protein>
<dbReference type="AlphaFoldDB" id="A0A4Q9LMQ4"/>
<comment type="caution">
    <text evidence="2">The sequence shown here is derived from an EMBL/GenBank/DDBJ whole genome shotgun (WGS) entry which is preliminary data.</text>
</comment>
<feature type="transmembrane region" description="Helical" evidence="1">
    <location>
        <begin position="107"/>
        <end position="126"/>
    </location>
</feature>
<keyword evidence="3" id="KW-1185">Reference proteome</keyword>
<proteinExistence type="predicted"/>
<gene>
    <name evidence="2" type="ORF">CWI36_0103p0070</name>
</gene>
<feature type="transmembrane region" description="Helical" evidence="1">
    <location>
        <begin position="163"/>
        <end position="186"/>
    </location>
</feature>
<feature type="transmembrane region" description="Helical" evidence="1">
    <location>
        <begin position="50"/>
        <end position="74"/>
    </location>
</feature>
<feature type="transmembrane region" description="Helical" evidence="1">
    <location>
        <begin position="138"/>
        <end position="157"/>
    </location>
</feature>
<dbReference type="EMBL" id="PITI01000103">
    <property type="protein sequence ID" value="TBU08731.1"/>
    <property type="molecule type" value="Genomic_DNA"/>
</dbReference>
<organism evidence="2 3">
    <name type="scientific">Hamiltosporidium magnivora</name>
    <dbReference type="NCBI Taxonomy" id="148818"/>
    <lineage>
        <taxon>Eukaryota</taxon>
        <taxon>Fungi</taxon>
        <taxon>Fungi incertae sedis</taxon>
        <taxon>Microsporidia</taxon>
        <taxon>Dubosqiidae</taxon>
        <taxon>Hamiltosporidium</taxon>
    </lineage>
</organism>